<dbReference type="RefSeq" id="WP_232536783.1">
    <property type="nucleotide sequence ID" value="NZ_CP022098.1"/>
</dbReference>
<sequence>MNARKTSGIVALGALGLLSLGAASAKDASTPGTSPAPATHQVPRSAEGNVVIALCDGETTLEVKGVKDPAQIDKKQAQDISDQLMAEWHRKNPQANWDPVPPRVALAQPPTPPPAAKSDVKKQGESAASDAAAVARQKGDQEQAGHTYGAFGARDEALWKASAEQMVKEGHRVFHDSKELGSTVAISCDMCHPDGANTHPETYPKYQVQLGRVALLRDMVNWCIENPVRGKPLAEDDPRMKAMEAYIFAQRKGVKLEYGKH</sequence>
<evidence type="ECO:0000256" key="1">
    <source>
        <dbReference type="ARBA" id="ARBA00022617"/>
    </source>
</evidence>
<evidence type="ECO:0000256" key="5">
    <source>
        <dbReference type="SAM" id="SignalP"/>
    </source>
</evidence>
<gene>
    <name evidence="7" type="ORF">CYFUS_005024</name>
</gene>
<evidence type="ECO:0000256" key="3">
    <source>
        <dbReference type="ARBA" id="ARBA00023004"/>
    </source>
</evidence>
<dbReference type="GO" id="GO:0020037">
    <property type="term" value="F:heme binding"/>
    <property type="evidence" value="ECO:0007669"/>
    <property type="project" value="InterPro"/>
</dbReference>
<dbReference type="InterPro" id="IPR009056">
    <property type="entry name" value="Cyt_c-like_dom"/>
</dbReference>
<feature type="signal peptide" evidence="5">
    <location>
        <begin position="1"/>
        <end position="25"/>
    </location>
</feature>
<dbReference type="AlphaFoldDB" id="A0A250J6M5"/>
<dbReference type="GO" id="GO:0046872">
    <property type="term" value="F:metal ion binding"/>
    <property type="evidence" value="ECO:0007669"/>
    <property type="project" value="UniProtKB-KW"/>
</dbReference>
<proteinExistence type="predicted"/>
<name>A0A250J6M5_9BACT</name>
<evidence type="ECO:0000256" key="4">
    <source>
        <dbReference type="SAM" id="MobiDB-lite"/>
    </source>
</evidence>
<feature type="region of interest" description="Disordered" evidence="4">
    <location>
        <begin position="23"/>
        <end position="45"/>
    </location>
</feature>
<feature type="domain" description="Cytochrome c" evidence="6">
    <location>
        <begin position="185"/>
        <end position="255"/>
    </location>
</feature>
<accession>A0A250J6M5</accession>
<feature type="region of interest" description="Disordered" evidence="4">
    <location>
        <begin position="93"/>
        <end position="143"/>
    </location>
</feature>
<reference evidence="7 8" key="1">
    <citation type="submission" date="2017-06" db="EMBL/GenBank/DDBJ databases">
        <title>Sequencing and comparative analysis of myxobacterial genomes.</title>
        <authorList>
            <person name="Rupp O."/>
            <person name="Goesmann A."/>
            <person name="Sogaard-Andersen L."/>
        </authorList>
    </citation>
    <scope>NUCLEOTIDE SEQUENCE [LARGE SCALE GENOMIC DNA]</scope>
    <source>
        <strain evidence="7 8">DSM 52655</strain>
    </source>
</reference>
<keyword evidence="5" id="KW-0732">Signal</keyword>
<keyword evidence="2" id="KW-0479">Metal-binding</keyword>
<feature type="chain" id="PRO_5012287034" description="Cytochrome c domain-containing protein" evidence="5">
    <location>
        <begin position="26"/>
        <end position="261"/>
    </location>
</feature>
<dbReference type="EMBL" id="CP022098">
    <property type="protein sequence ID" value="ATB39579.1"/>
    <property type="molecule type" value="Genomic_DNA"/>
</dbReference>
<evidence type="ECO:0000313" key="8">
    <source>
        <dbReference type="Proteomes" id="UP000217257"/>
    </source>
</evidence>
<dbReference type="Proteomes" id="UP000217257">
    <property type="component" value="Chromosome"/>
</dbReference>
<dbReference type="Gene3D" id="1.10.760.10">
    <property type="entry name" value="Cytochrome c-like domain"/>
    <property type="match status" value="1"/>
</dbReference>
<dbReference type="Pfam" id="PF21342">
    <property type="entry name" value="SoxA-TsdA_cyt-c"/>
    <property type="match status" value="1"/>
</dbReference>
<dbReference type="SUPFAM" id="SSF46626">
    <property type="entry name" value="Cytochrome c"/>
    <property type="match status" value="1"/>
</dbReference>
<dbReference type="InterPro" id="IPR036909">
    <property type="entry name" value="Cyt_c-like_dom_sf"/>
</dbReference>
<evidence type="ECO:0000313" key="7">
    <source>
        <dbReference type="EMBL" id="ATB39579.1"/>
    </source>
</evidence>
<organism evidence="7 8">
    <name type="scientific">Cystobacter fuscus</name>
    <dbReference type="NCBI Taxonomy" id="43"/>
    <lineage>
        <taxon>Bacteria</taxon>
        <taxon>Pseudomonadati</taxon>
        <taxon>Myxococcota</taxon>
        <taxon>Myxococcia</taxon>
        <taxon>Myxococcales</taxon>
        <taxon>Cystobacterineae</taxon>
        <taxon>Archangiaceae</taxon>
        <taxon>Cystobacter</taxon>
    </lineage>
</organism>
<keyword evidence="1" id="KW-0349">Heme</keyword>
<evidence type="ECO:0000256" key="2">
    <source>
        <dbReference type="ARBA" id="ARBA00022723"/>
    </source>
</evidence>
<evidence type="ECO:0000259" key="6">
    <source>
        <dbReference type="Pfam" id="PF21342"/>
    </source>
</evidence>
<feature type="compositionally biased region" description="Low complexity" evidence="4">
    <location>
        <begin position="126"/>
        <end position="135"/>
    </location>
</feature>
<dbReference type="KEGG" id="cfus:CYFUS_005024"/>
<keyword evidence="3" id="KW-0408">Iron</keyword>
<dbReference type="GO" id="GO:0009055">
    <property type="term" value="F:electron transfer activity"/>
    <property type="evidence" value="ECO:0007669"/>
    <property type="project" value="InterPro"/>
</dbReference>
<protein>
    <recommendedName>
        <fullName evidence="6">Cytochrome c domain-containing protein</fullName>
    </recommendedName>
</protein>